<dbReference type="InterPro" id="IPR002716">
    <property type="entry name" value="PIN_dom"/>
</dbReference>
<dbReference type="EMBL" id="VDES01000002">
    <property type="protein sequence ID" value="MBA1375259.1"/>
    <property type="molecule type" value="Genomic_DNA"/>
</dbReference>
<keyword evidence="3" id="KW-0540">Nuclease</keyword>
<name>A0A7V8RF11_9SPHN</name>
<evidence type="ECO:0000256" key="5">
    <source>
        <dbReference type="ARBA" id="ARBA00022801"/>
    </source>
</evidence>
<dbReference type="InterPro" id="IPR029060">
    <property type="entry name" value="PIN-like_dom_sf"/>
</dbReference>
<comment type="cofactor">
    <cofactor evidence="1">
        <name>Mg(2+)</name>
        <dbReference type="ChEBI" id="CHEBI:18420"/>
    </cofactor>
</comment>
<accession>A0A7V8RF11</accession>
<protein>
    <submittedName>
        <fullName evidence="9">Type II toxin-antitoxin system VapC family toxin</fullName>
    </submittedName>
</protein>
<dbReference type="RefSeq" id="WP_181267810.1">
    <property type="nucleotide sequence ID" value="NZ_BAAAGB010000001.1"/>
</dbReference>
<gene>
    <name evidence="9" type="ORF">FG486_12995</name>
</gene>
<sequence length="139" mass="15228">MILIDSNVLIDILDHDPHWFDWSFAQLERAASVGKVVVNPVVVAEVAPQFGSLEAFLEALIAMVVGVEMLDAQAAFIAGQAFQAYRRARPADMPKAIVADFLIGGHAQAIGATILTRDPRFYRSYFPTVPLITPETDTE</sequence>
<reference evidence="9 10" key="1">
    <citation type="journal article" date="1994" name="Int. J. Syst. Bacteriol.">
        <title>Phylogenetic positions of novel aerobic, bacteriochlorophyll a-containing bacteria and description of Roseococcus thiosulfatophilus gen. nov., sp. nov., Erythromicrobium ramosum gen. nov., sp. nov., and Erythrobacter litoralis sp. nov.</title>
        <authorList>
            <person name="Yurkov V."/>
            <person name="Stackebrandt E."/>
            <person name="Holmes A."/>
            <person name="Fuerst J.A."/>
            <person name="Hugenholtz P."/>
            <person name="Golecki J."/>
            <person name="Gad'on N."/>
            <person name="Gorlenko V.M."/>
            <person name="Kompantseva E.I."/>
            <person name="Drews G."/>
        </authorList>
    </citation>
    <scope>NUCLEOTIDE SEQUENCE [LARGE SCALE GENOMIC DNA]</scope>
    <source>
        <strain evidence="9 10">KR-99</strain>
    </source>
</reference>
<dbReference type="Gene3D" id="3.40.50.1010">
    <property type="entry name" value="5'-nuclease"/>
    <property type="match status" value="1"/>
</dbReference>
<comment type="similarity">
    <text evidence="7">Belongs to the PINc/VapC protein family.</text>
</comment>
<evidence type="ECO:0000256" key="4">
    <source>
        <dbReference type="ARBA" id="ARBA00022723"/>
    </source>
</evidence>
<keyword evidence="10" id="KW-1185">Reference proteome</keyword>
<dbReference type="InterPro" id="IPR050556">
    <property type="entry name" value="Type_II_TA_system_RNase"/>
</dbReference>
<dbReference type="GO" id="GO:0046872">
    <property type="term" value="F:metal ion binding"/>
    <property type="evidence" value="ECO:0007669"/>
    <property type="project" value="UniProtKB-KW"/>
</dbReference>
<evidence type="ECO:0000256" key="7">
    <source>
        <dbReference type="ARBA" id="ARBA00038093"/>
    </source>
</evidence>
<evidence type="ECO:0000256" key="1">
    <source>
        <dbReference type="ARBA" id="ARBA00001946"/>
    </source>
</evidence>
<evidence type="ECO:0000256" key="2">
    <source>
        <dbReference type="ARBA" id="ARBA00022649"/>
    </source>
</evidence>
<dbReference type="Pfam" id="PF01850">
    <property type="entry name" value="PIN"/>
    <property type="match status" value="1"/>
</dbReference>
<proteinExistence type="inferred from homology"/>
<evidence type="ECO:0000259" key="8">
    <source>
        <dbReference type="Pfam" id="PF01850"/>
    </source>
</evidence>
<dbReference type="GO" id="GO:0004518">
    <property type="term" value="F:nuclease activity"/>
    <property type="evidence" value="ECO:0007669"/>
    <property type="project" value="UniProtKB-KW"/>
</dbReference>
<evidence type="ECO:0000256" key="3">
    <source>
        <dbReference type="ARBA" id="ARBA00022722"/>
    </source>
</evidence>
<keyword evidence="6" id="KW-0460">Magnesium</keyword>
<dbReference type="AlphaFoldDB" id="A0A7V8RF11"/>
<keyword evidence="5" id="KW-0378">Hydrolase</keyword>
<keyword evidence="4" id="KW-0479">Metal-binding</keyword>
<evidence type="ECO:0000256" key="6">
    <source>
        <dbReference type="ARBA" id="ARBA00022842"/>
    </source>
</evidence>
<comment type="caution">
    <text evidence="9">The sequence shown here is derived from an EMBL/GenBank/DDBJ whole genome shotgun (WGS) entry which is preliminary data.</text>
</comment>
<dbReference type="PANTHER" id="PTHR33653">
    <property type="entry name" value="RIBONUCLEASE VAPC2"/>
    <property type="match status" value="1"/>
</dbReference>
<dbReference type="Proteomes" id="UP000589292">
    <property type="component" value="Unassembled WGS sequence"/>
</dbReference>
<feature type="domain" description="PIN" evidence="8">
    <location>
        <begin position="2"/>
        <end position="124"/>
    </location>
</feature>
<organism evidence="9 10">
    <name type="scientific">Sphingomonas ursincola</name>
    <dbReference type="NCBI Taxonomy" id="56361"/>
    <lineage>
        <taxon>Bacteria</taxon>
        <taxon>Pseudomonadati</taxon>
        <taxon>Pseudomonadota</taxon>
        <taxon>Alphaproteobacteria</taxon>
        <taxon>Sphingomonadales</taxon>
        <taxon>Sphingomonadaceae</taxon>
        <taxon>Sphingomonas</taxon>
    </lineage>
</organism>
<dbReference type="GO" id="GO:0016787">
    <property type="term" value="F:hydrolase activity"/>
    <property type="evidence" value="ECO:0007669"/>
    <property type="project" value="UniProtKB-KW"/>
</dbReference>
<dbReference type="SUPFAM" id="SSF88723">
    <property type="entry name" value="PIN domain-like"/>
    <property type="match status" value="1"/>
</dbReference>
<dbReference type="PANTHER" id="PTHR33653:SF1">
    <property type="entry name" value="RIBONUCLEASE VAPC2"/>
    <property type="match status" value="1"/>
</dbReference>
<keyword evidence="2" id="KW-1277">Toxin-antitoxin system</keyword>
<evidence type="ECO:0000313" key="10">
    <source>
        <dbReference type="Proteomes" id="UP000589292"/>
    </source>
</evidence>
<evidence type="ECO:0000313" key="9">
    <source>
        <dbReference type="EMBL" id="MBA1375259.1"/>
    </source>
</evidence>